<name>A0A8S3H468_9BILA</name>
<dbReference type="AlphaFoldDB" id="A0A8S3H468"/>
<feature type="non-terminal residue" evidence="2">
    <location>
        <position position="255"/>
    </location>
</feature>
<keyword evidence="1" id="KW-0812">Transmembrane</keyword>
<keyword evidence="1" id="KW-0472">Membrane</keyword>
<dbReference type="Proteomes" id="UP000676336">
    <property type="component" value="Unassembled WGS sequence"/>
</dbReference>
<comment type="caution">
    <text evidence="2">The sequence shown here is derived from an EMBL/GenBank/DDBJ whole genome shotgun (WGS) entry which is preliminary data.</text>
</comment>
<gene>
    <name evidence="2" type="ORF">SMN809_LOCUS67824</name>
</gene>
<protein>
    <recommendedName>
        <fullName evidence="4">Transmembrane protein</fullName>
    </recommendedName>
</protein>
<organism evidence="2 3">
    <name type="scientific">Rotaria magnacalcarata</name>
    <dbReference type="NCBI Taxonomy" id="392030"/>
    <lineage>
        <taxon>Eukaryota</taxon>
        <taxon>Metazoa</taxon>
        <taxon>Spiralia</taxon>
        <taxon>Gnathifera</taxon>
        <taxon>Rotifera</taxon>
        <taxon>Eurotatoria</taxon>
        <taxon>Bdelloidea</taxon>
        <taxon>Philodinida</taxon>
        <taxon>Philodinidae</taxon>
        <taxon>Rotaria</taxon>
    </lineage>
</organism>
<sequence>MSYNSNNYTKFEYPIGINKTDWIYAQDTLNLNYLKQIFNKLSKNYTNLNVTPTIMMINNDKNFSNNTNMNIKNDYMMFDSNRMFLIIFFLLLLLMLTISCCLAIAYCIHRIYQKLKQRRCSYTLVHDNNLTLNNSDTNADLDNKRLNVNVKPFKAMLISTYSNLNDCFTLNNNTGIQCHTQQLTTSNSFVHSIFNNEQIDTLLKRWHQLQQDKTQCQHNDVNQIKKEDIEYQLKQLELQEEVQYKLLEKLLEKPF</sequence>
<reference evidence="2" key="1">
    <citation type="submission" date="2021-02" db="EMBL/GenBank/DDBJ databases">
        <authorList>
            <person name="Nowell W R."/>
        </authorList>
    </citation>
    <scope>NUCLEOTIDE SEQUENCE</scope>
</reference>
<evidence type="ECO:0008006" key="4">
    <source>
        <dbReference type="Google" id="ProtNLM"/>
    </source>
</evidence>
<evidence type="ECO:0000313" key="3">
    <source>
        <dbReference type="Proteomes" id="UP000676336"/>
    </source>
</evidence>
<feature type="transmembrane region" description="Helical" evidence="1">
    <location>
        <begin position="83"/>
        <end position="108"/>
    </location>
</feature>
<dbReference type="EMBL" id="CAJOBI010316117">
    <property type="protein sequence ID" value="CAF5177194.1"/>
    <property type="molecule type" value="Genomic_DNA"/>
</dbReference>
<keyword evidence="1" id="KW-1133">Transmembrane helix</keyword>
<proteinExistence type="predicted"/>
<evidence type="ECO:0000256" key="1">
    <source>
        <dbReference type="SAM" id="Phobius"/>
    </source>
</evidence>
<accession>A0A8S3H468</accession>
<evidence type="ECO:0000313" key="2">
    <source>
        <dbReference type="EMBL" id="CAF5177194.1"/>
    </source>
</evidence>